<keyword evidence="2" id="KW-0812">Transmembrane</keyword>
<feature type="transmembrane region" description="Helical" evidence="2">
    <location>
        <begin position="21"/>
        <end position="40"/>
    </location>
</feature>
<organism evidence="3 4">
    <name type="scientific">Handelsmanbacteria sp. (strain RIFCSPLOWO2_12_FULL_64_10)</name>
    <dbReference type="NCBI Taxonomy" id="1817868"/>
    <lineage>
        <taxon>Bacteria</taxon>
        <taxon>Candidatus Handelsmaniibacteriota</taxon>
    </lineage>
</organism>
<gene>
    <name evidence="3" type="ORF">A3F84_02725</name>
</gene>
<reference evidence="3 4" key="1">
    <citation type="journal article" date="2016" name="Nat. Commun.">
        <title>Thousands of microbial genomes shed light on interconnected biogeochemical processes in an aquifer system.</title>
        <authorList>
            <person name="Anantharaman K."/>
            <person name="Brown C.T."/>
            <person name="Hug L.A."/>
            <person name="Sharon I."/>
            <person name="Castelle C.J."/>
            <person name="Probst A.J."/>
            <person name="Thomas B.C."/>
            <person name="Singh A."/>
            <person name="Wilkins M.J."/>
            <person name="Karaoz U."/>
            <person name="Brodie E.L."/>
            <person name="Williams K.H."/>
            <person name="Hubbard S.S."/>
            <person name="Banfield J.F."/>
        </authorList>
    </citation>
    <scope>NUCLEOTIDE SEQUENCE [LARGE SCALE GENOMIC DNA]</scope>
    <source>
        <strain evidence="4">RIFCSPLOWO2_12_FULL_64_10</strain>
    </source>
</reference>
<name>A0A1F6CX03_HANXR</name>
<dbReference type="Proteomes" id="UP000178606">
    <property type="component" value="Unassembled WGS sequence"/>
</dbReference>
<evidence type="ECO:0000256" key="1">
    <source>
        <dbReference type="SAM" id="MobiDB-lite"/>
    </source>
</evidence>
<dbReference type="EMBL" id="MFKF01000118">
    <property type="protein sequence ID" value="OGG53590.1"/>
    <property type="molecule type" value="Genomic_DNA"/>
</dbReference>
<keyword evidence="2" id="KW-0472">Membrane</keyword>
<evidence type="ECO:0000313" key="4">
    <source>
        <dbReference type="Proteomes" id="UP000178606"/>
    </source>
</evidence>
<evidence type="ECO:0000313" key="3">
    <source>
        <dbReference type="EMBL" id="OGG53590.1"/>
    </source>
</evidence>
<feature type="region of interest" description="Disordered" evidence="1">
    <location>
        <begin position="45"/>
        <end position="64"/>
    </location>
</feature>
<dbReference type="AlphaFoldDB" id="A0A1F6CX03"/>
<comment type="caution">
    <text evidence="3">The sequence shown here is derived from an EMBL/GenBank/DDBJ whole genome shotgun (WGS) entry which is preliminary data.</text>
</comment>
<evidence type="ECO:0000256" key="2">
    <source>
        <dbReference type="SAM" id="Phobius"/>
    </source>
</evidence>
<sequence>MQTLRQVLGREEERQNLKNVGLCYLLIVALMALVFAIVHLNSVSPPTPADSPGGQATPAVRNEL</sequence>
<proteinExistence type="predicted"/>
<protein>
    <submittedName>
        <fullName evidence="3">Uncharacterized protein</fullName>
    </submittedName>
</protein>
<keyword evidence="2" id="KW-1133">Transmembrane helix</keyword>
<accession>A0A1F6CX03</accession>